<feature type="chain" id="PRO_5025451872" description="Ig-like domain-containing protein" evidence="8">
    <location>
        <begin position="19"/>
        <end position="324"/>
    </location>
</feature>
<keyword evidence="2" id="KW-1003">Cell membrane</keyword>
<dbReference type="SMART" id="SM00406">
    <property type="entry name" value="IGv"/>
    <property type="match status" value="2"/>
</dbReference>
<dbReference type="InterPro" id="IPR007110">
    <property type="entry name" value="Ig-like_dom"/>
</dbReference>
<dbReference type="InterPro" id="IPR052051">
    <property type="entry name" value="TCR_complex_component"/>
</dbReference>
<reference evidence="10" key="2">
    <citation type="submission" date="2025-08" db="UniProtKB">
        <authorList>
            <consortium name="Ensembl"/>
        </authorList>
    </citation>
    <scope>IDENTIFICATION</scope>
</reference>
<name>A0A667WKH7_9TELE</name>
<dbReference type="SMART" id="SM00409">
    <property type="entry name" value="IG"/>
    <property type="match status" value="2"/>
</dbReference>
<evidence type="ECO:0000256" key="4">
    <source>
        <dbReference type="ARBA" id="ARBA00022859"/>
    </source>
</evidence>
<dbReference type="InterPro" id="IPR013783">
    <property type="entry name" value="Ig-like_fold"/>
</dbReference>
<dbReference type="InParanoid" id="A0A667WKH7"/>
<evidence type="ECO:0000313" key="10">
    <source>
        <dbReference type="Ensembl" id="ENSMMDP00005002117.1"/>
    </source>
</evidence>
<evidence type="ECO:0000313" key="11">
    <source>
        <dbReference type="Proteomes" id="UP000472263"/>
    </source>
</evidence>
<dbReference type="Gene3D" id="2.60.40.10">
    <property type="entry name" value="Immunoglobulins"/>
    <property type="match status" value="2"/>
</dbReference>
<evidence type="ECO:0000256" key="1">
    <source>
        <dbReference type="ARBA" id="ARBA00004236"/>
    </source>
</evidence>
<reference evidence="10" key="1">
    <citation type="submission" date="2019-06" db="EMBL/GenBank/DDBJ databases">
        <authorList>
            <consortium name="Wellcome Sanger Institute Data Sharing"/>
        </authorList>
    </citation>
    <scope>NUCLEOTIDE SEQUENCE [LARGE SCALE GENOMIC DNA]</scope>
</reference>
<dbReference type="InterPro" id="IPR003599">
    <property type="entry name" value="Ig_sub"/>
</dbReference>
<keyword evidence="7" id="KW-0325">Glycoprotein</keyword>
<feature type="signal peptide" evidence="8">
    <location>
        <begin position="1"/>
        <end position="18"/>
    </location>
</feature>
<evidence type="ECO:0000256" key="2">
    <source>
        <dbReference type="ARBA" id="ARBA00022475"/>
    </source>
</evidence>
<evidence type="ECO:0000256" key="8">
    <source>
        <dbReference type="SAM" id="SignalP"/>
    </source>
</evidence>
<comment type="subcellular location">
    <subcellularLocation>
        <location evidence="1">Cell membrane</location>
    </subcellularLocation>
</comment>
<keyword evidence="11" id="KW-1185">Reference proteome</keyword>
<dbReference type="GeneTree" id="ENSGT01030000234530"/>
<sequence>MLLFCFVCLLLLLLAVLYDHNFVTKTARVGEDVTLSCMRLNNLTRAYLFWIRLDAKNFPEVLGGTFSFDSDRVTKTRGITAKQEPGKFVLHITKTELSDTAVYYCIKVEQLRMDFLKGTFLRITEPDITVVTQVFPSEPVYEGDPVTVQCSLLSDSENKACPVEHSVFWFRAGSDESHPRIIYTHGNRGDGCEKSPEAGSPPQSCVYNFSKNNISSSDAGTYYCAVATCGEILFGNGAKLDIERKGLQDGADHKNKVAKTLLFGVFLYLCMLISTISFPFPQRVADTLVYSAVMFTRRTTGNSRMRKRKTAEAEAVHAAFRIRD</sequence>
<dbReference type="PANTHER" id="PTHR19433:SF133">
    <property type="entry name" value="IMMUNE-TYPE RECEPTOR 5 PRECURSOR-RELATED"/>
    <property type="match status" value="1"/>
</dbReference>
<dbReference type="Proteomes" id="UP000472263">
    <property type="component" value="Chromosome 10"/>
</dbReference>
<proteinExistence type="predicted"/>
<keyword evidence="5" id="KW-0472">Membrane</keyword>
<evidence type="ECO:0000256" key="7">
    <source>
        <dbReference type="ARBA" id="ARBA00023180"/>
    </source>
</evidence>
<dbReference type="InterPro" id="IPR036179">
    <property type="entry name" value="Ig-like_dom_sf"/>
</dbReference>
<dbReference type="GO" id="GO:0002376">
    <property type="term" value="P:immune system process"/>
    <property type="evidence" value="ECO:0007669"/>
    <property type="project" value="UniProtKB-KW"/>
</dbReference>
<keyword evidence="3 8" id="KW-0732">Signal</keyword>
<dbReference type="Pfam" id="PF07686">
    <property type="entry name" value="V-set"/>
    <property type="match status" value="1"/>
</dbReference>
<protein>
    <recommendedName>
        <fullName evidence="9">Ig-like domain-containing protein</fullName>
    </recommendedName>
</protein>
<dbReference type="GO" id="GO:0005886">
    <property type="term" value="C:plasma membrane"/>
    <property type="evidence" value="ECO:0007669"/>
    <property type="project" value="UniProtKB-SubCell"/>
</dbReference>
<dbReference type="Ensembl" id="ENSMMDT00005002151.1">
    <property type="protein sequence ID" value="ENSMMDP00005002117.1"/>
    <property type="gene ID" value="ENSMMDG00005001133.1"/>
</dbReference>
<keyword evidence="6" id="KW-1015">Disulfide bond</keyword>
<accession>A0A667WKH7</accession>
<evidence type="ECO:0000259" key="9">
    <source>
        <dbReference type="PROSITE" id="PS50835"/>
    </source>
</evidence>
<evidence type="ECO:0000256" key="3">
    <source>
        <dbReference type="ARBA" id="ARBA00022729"/>
    </source>
</evidence>
<dbReference type="GO" id="GO:0009617">
    <property type="term" value="P:response to bacterium"/>
    <property type="evidence" value="ECO:0007669"/>
    <property type="project" value="TreeGrafter"/>
</dbReference>
<reference evidence="10" key="3">
    <citation type="submission" date="2025-09" db="UniProtKB">
        <authorList>
            <consortium name="Ensembl"/>
        </authorList>
    </citation>
    <scope>IDENTIFICATION</scope>
</reference>
<feature type="domain" description="Ig-like" evidence="9">
    <location>
        <begin position="126"/>
        <end position="226"/>
    </location>
</feature>
<dbReference type="AlphaFoldDB" id="A0A667WKH7"/>
<evidence type="ECO:0000256" key="5">
    <source>
        <dbReference type="ARBA" id="ARBA00023136"/>
    </source>
</evidence>
<dbReference type="PROSITE" id="PS50835">
    <property type="entry name" value="IG_LIKE"/>
    <property type="match status" value="2"/>
</dbReference>
<feature type="domain" description="Ig-like" evidence="9">
    <location>
        <begin position="30"/>
        <end position="105"/>
    </location>
</feature>
<dbReference type="SUPFAM" id="SSF48726">
    <property type="entry name" value="Immunoglobulin"/>
    <property type="match status" value="2"/>
</dbReference>
<dbReference type="PANTHER" id="PTHR19433">
    <property type="entry name" value="T-CELL RECEPTOR ALPHA CHAIN V REGION-RELATED"/>
    <property type="match status" value="1"/>
</dbReference>
<dbReference type="InterPro" id="IPR013106">
    <property type="entry name" value="Ig_V-set"/>
</dbReference>
<evidence type="ECO:0000256" key="6">
    <source>
        <dbReference type="ARBA" id="ARBA00023157"/>
    </source>
</evidence>
<keyword evidence="4" id="KW-0391">Immunity</keyword>
<organism evidence="10 11">
    <name type="scientific">Myripristis murdjan</name>
    <name type="common">pinecone soldierfish</name>
    <dbReference type="NCBI Taxonomy" id="586833"/>
    <lineage>
        <taxon>Eukaryota</taxon>
        <taxon>Metazoa</taxon>
        <taxon>Chordata</taxon>
        <taxon>Craniata</taxon>
        <taxon>Vertebrata</taxon>
        <taxon>Euteleostomi</taxon>
        <taxon>Actinopterygii</taxon>
        <taxon>Neopterygii</taxon>
        <taxon>Teleostei</taxon>
        <taxon>Neoteleostei</taxon>
        <taxon>Acanthomorphata</taxon>
        <taxon>Holocentriformes</taxon>
        <taxon>Holocentridae</taxon>
        <taxon>Myripristis</taxon>
    </lineage>
</organism>